<evidence type="ECO:0000256" key="7">
    <source>
        <dbReference type="ARBA" id="ARBA00022691"/>
    </source>
</evidence>
<evidence type="ECO:0000256" key="5">
    <source>
        <dbReference type="ARBA" id="ARBA00022603"/>
    </source>
</evidence>
<feature type="transmembrane region" description="Helical" evidence="12">
    <location>
        <begin position="207"/>
        <end position="224"/>
    </location>
</feature>
<feature type="transmembrane region" description="Helical" evidence="12">
    <location>
        <begin position="20"/>
        <end position="46"/>
    </location>
</feature>
<gene>
    <name evidence="13" type="ORF">IQ266_06030</name>
</gene>
<accession>A0A928VMN9</accession>
<evidence type="ECO:0000256" key="3">
    <source>
        <dbReference type="ARBA" id="ARBA00010631"/>
    </source>
</evidence>
<evidence type="ECO:0000256" key="10">
    <source>
        <dbReference type="ARBA" id="ARBA00023136"/>
    </source>
</evidence>
<feature type="transmembrane region" description="Helical" evidence="12">
    <location>
        <begin position="182"/>
        <end position="201"/>
    </location>
</feature>
<evidence type="ECO:0000256" key="8">
    <source>
        <dbReference type="ARBA" id="ARBA00022692"/>
    </source>
</evidence>
<dbReference type="NCBIfam" id="NF045656">
    <property type="entry name" value="MeththiolMtaseMddA"/>
    <property type="match status" value="1"/>
</dbReference>
<evidence type="ECO:0000256" key="11">
    <source>
        <dbReference type="ARBA" id="ARBA00048134"/>
    </source>
</evidence>
<name>A0A928VMN9_9CYAN</name>
<reference evidence="13" key="1">
    <citation type="submission" date="2020-10" db="EMBL/GenBank/DDBJ databases">
        <authorList>
            <person name="Castelo-Branco R."/>
            <person name="Eusebio N."/>
            <person name="Adriana R."/>
            <person name="Vieira A."/>
            <person name="Brugerolle De Fraissinette N."/>
            <person name="Rezende De Castro R."/>
            <person name="Schneider M.P."/>
            <person name="Vasconcelos V."/>
            <person name="Leao P.N."/>
        </authorList>
    </citation>
    <scope>NUCLEOTIDE SEQUENCE</scope>
    <source>
        <strain evidence="13">LEGE 11480</strain>
    </source>
</reference>
<organism evidence="13 14">
    <name type="scientific">Romeriopsis navalis LEGE 11480</name>
    <dbReference type="NCBI Taxonomy" id="2777977"/>
    <lineage>
        <taxon>Bacteria</taxon>
        <taxon>Bacillati</taxon>
        <taxon>Cyanobacteriota</taxon>
        <taxon>Cyanophyceae</taxon>
        <taxon>Leptolyngbyales</taxon>
        <taxon>Leptolyngbyaceae</taxon>
        <taxon>Romeriopsis</taxon>
        <taxon>Romeriopsis navalis</taxon>
    </lineage>
</organism>
<feature type="transmembrane region" description="Helical" evidence="12">
    <location>
        <begin position="100"/>
        <end position="119"/>
    </location>
</feature>
<evidence type="ECO:0000313" key="13">
    <source>
        <dbReference type="EMBL" id="MBE9029320.1"/>
    </source>
</evidence>
<comment type="function">
    <text evidence="1">Catalyzes the methylation of methanethiol (MeSH) to yield dimethylsulphide (DMS).</text>
</comment>
<dbReference type="EC" id="2.1.1.334" evidence="4"/>
<keyword evidence="5" id="KW-0489">Methyltransferase</keyword>
<dbReference type="PANTHER" id="PTHR31040">
    <property type="entry name" value="NURIM"/>
    <property type="match status" value="1"/>
</dbReference>
<keyword evidence="8 12" id="KW-0812">Transmembrane</keyword>
<dbReference type="AlphaFoldDB" id="A0A928VMN9"/>
<dbReference type="Gene3D" id="1.20.120.1630">
    <property type="match status" value="1"/>
</dbReference>
<evidence type="ECO:0000256" key="9">
    <source>
        <dbReference type="ARBA" id="ARBA00022989"/>
    </source>
</evidence>
<protein>
    <recommendedName>
        <fullName evidence="4">methanethiol S-methyltransferase</fullName>
        <ecNumber evidence="4">2.1.1.334</ecNumber>
    </recommendedName>
</protein>
<keyword evidence="7" id="KW-0949">S-adenosyl-L-methionine</keyword>
<dbReference type="InterPro" id="IPR054700">
    <property type="entry name" value="MddA"/>
</dbReference>
<evidence type="ECO:0000256" key="12">
    <source>
        <dbReference type="SAM" id="Phobius"/>
    </source>
</evidence>
<keyword evidence="10 12" id="KW-0472">Membrane</keyword>
<evidence type="ECO:0000256" key="6">
    <source>
        <dbReference type="ARBA" id="ARBA00022679"/>
    </source>
</evidence>
<proteinExistence type="inferred from homology"/>
<dbReference type="InterPro" id="IPR033580">
    <property type="entry name" value="Nurim-like"/>
</dbReference>
<comment type="catalytic activity">
    <reaction evidence="11">
        <text>methanethiol + S-adenosyl-L-methionine = dimethyl sulfide + S-adenosyl-L-homocysteine + H(+)</text>
        <dbReference type="Rhea" id="RHEA:50428"/>
        <dbReference type="ChEBI" id="CHEBI:15378"/>
        <dbReference type="ChEBI" id="CHEBI:16007"/>
        <dbReference type="ChEBI" id="CHEBI:17437"/>
        <dbReference type="ChEBI" id="CHEBI:57856"/>
        <dbReference type="ChEBI" id="CHEBI:59789"/>
        <dbReference type="EC" id="2.1.1.334"/>
    </reaction>
</comment>
<dbReference type="GO" id="GO:0016020">
    <property type="term" value="C:membrane"/>
    <property type="evidence" value="ECO:0007669"/>
    <property type="project" value="UniProtKB-SubCell"/>
</dbReference>
<evidence type="ECO:0000256" key="4">
    <source>
        <dbReference type="ARBA" id="ARBA00012149"/>
    </source>
</evidence>
<comment type="caution">
    <text evidence="13">The sequence shown here is derived from an EMBL/GenBank/DDBJ whole genome shotgun (WGS) entry which is preliminary data.</text>
</comment>
<keyword evidence="6" id="KW-0808">Transferase</keyword>
<evidence type="ECO:0000256" key="1">
    <source>
        <dbReference type="ARBA" id="ARBA00002096"/>
    </source>
</evidence>
<keyword evidence="14" id="KW-1185">Reference proteome</keyword>
<dbReference type="PANTHER" id="PTHR31040:SF1">
    <property type="entry name" value="NURIM"/>
    <property type="match status" value="1"/>
</dbReference>
<feature type="transmembrane region" description="Helical" evidence="12">
    <location>
        <begin position="131"/>
        <end position="153"/>
    </location>
</feature>
<evidence type="ECO:0000256" key="2">
    <source>
        <dbReference type="ARBA" id="ARBA00004141"/>
    </source>
</evidence>
<feature type="transmembrane region" description="Helical" evidence="12">
    <location>
        <begin position="58"/>
        <end position="79"/>
    </location>
</feature>
<evidence type="ECO:0000313" key="14">
    <source>
        <dbReference type="Proteomes" id="UP000625316"/>
    </source>
</evidence>
<dbReference type="GO" id="GO:0032259">
    <property type="term" value="P:methylation"/>
    <property type="evidence" value="ECO:0007669"/>
    <property type="project" value="UniProtKB-KW"/>
</dbReference>
<keyword evidence="9 12" id="KW-1133">Transmembrane helix</keyword>
<comment type="similarity">
    <text evidence="3">Belongs to the nurim family.</text>
</comment>
<sequence>MVTQTTTSTQHSQLARMAIFAYGVMCYAVFFLTFSYFCGFVGNFLVPRSIDSAPLVPLGSAVMINLGLIALFGVQHSVMARKGFKRWWTQFVPKPMERSTYVLFSSLCLLNMFYFWQPIGGNIWHVTSMPAVVIMYTVFAIGWLTVLGSSFLLNHFDLFGLRQVWLCLRGQEYTPMKFTTPMLYKFVRHPLYCGLLLAFWVTPRMTMTHLVFAVATTAYILLGSRFEEKDLKQEFGEAYAEYQRRVPMLIPMMKPRGGN</sequence>
<dbReference type="EMBL" id="JADEXQ010000014">
    <property type="protein sequence ID" value="MBE9029320.1"/>
    <property type="molecule type" value="Genomic_DNA"/>
</dbReference>
<dbReference type="GO" id="GO:0008168">
    <property type="term" value="F:methyltransferase activity"/>
    <property type="evidence" value="ECO:0007669"/>
    <property type="project" value="UniProtKB-KW"/>
</dbReference>
<dbReference type="RefSeq" id="WP_264324140.1">
    <property type="nucleotide sequence ID" value="NZ_JADEXQ010000014.1"/>
</dbReference>
<dbReference type="Proteomes" id="UP000625316">
    <property type="component" value="Unassembled WGS sequence"/>
</dbReference>
<comment type="subcellular location">
    <subcellularLocation>
        <location evidence="2">Membrane</location>
        <topology evidence="2">Multi-pass membrane protein</topology>
    </subcellularLocation>
</comment>